<proteinExistence type="predicted"/>
<protein>
    <submittedName>
        <fullName evidence="1">Uncharacterized protein</fullName>
    </submittedName>
</protein>
<reference evidence="1" key="1">
    <citation type="submission" date="2021-03" db="EMBL/GenBank/DDBJ databases">
        <title>Whole genome shotgun sequence of Actinoplanes consettensis NBRC 14913.</title>
        <authorList>
            <person name="Komaki H."/>
            <person name="Tamura T."/>
        </authorList>
    </citation>
    <scope>NUCLEOTIDE SEQUENCE</scope>
    <source>
        <strain evidence="1">NBRC 14913</strain>
    </source>
</reference>
<keyword evidence="2" id="KW-1185">Reference proteome</keyword>
<gene>
    <name evidence="1" type="ORF">Aco04nite_59890</name>
</gene>
<evidence type="ECO:0000313" key="2">
    <source>
        <dbReference type="Proteomes" id="UP000680865"/>
    </source>
</evidence>
<dbReference type="AlphaFoldDB" id="A0A919VWG4"/>
<organism evidence="1 2">
    <name type="scientific">Winogradskya consettensis</name>
    <dbReference type="NCBI Taxonomy" id="113560"/>
    <lineage>
        <taxon>Bacteria</taxon>
        <taxon>Bacillati</taxon>
        <taxon>Actinomycetota</taxon>
        <taxon>Actinomycetes</taxon>
        <taxon>Micromonosporales</taxon>
        <taxon>Micromonosporaceae</taxon>
        <taxon>Winogradskya</taxon>
    </lineage>
</organism>
<dbReference type="EMBL" id="BOQP01000034">
    <property type="protein sequence ID" value="GIM78327.1"/>
    <property type="molecule type" value="Genomic_DNA"/>
</dbReference>
<accession>A0A919VWG4</accession>
<dbReference type="Proteomes" id="UP000680865">
    <property type="component" value="Unassembled WGS sequence"/>
</dbReference>
<sequence length="67" mass="6842">MVQVGNRIDLFRPNDGTHPIATAATVLGVTGIDDPLAGGLLLALPPEAAKAAIKQPPEGYAITVRPA</sequence>
<comment type="caution">
    <text evidence="1">The sequence shown here is derived from an EMBL/GenBank/DDBJ whole genome shotgun (WGS) entry which is preliminary data.</text>
</comment>
<dbReference type="RefSeq" id="WP_213000533.1">
    <property type="nucleotide sequence ID" value="NZ_BAAATW010000001.1"/>
</dbReference>
<name>A0A919VWG4_9ACTN</name>
<evidence type="ECO:0000313" key="1">
    <source>
        <dbReference type="EMBL" id="GIM78327.1"/>
    </source>
</evidence>